<organism evidence="2 3">
    <name type="scientific">Ornithinimicrobium cerasi</name>
    <dbReference type="NCBI Taxonomy" id="2248773"/>
    <lineage>
        <taxon>Bacteria</taxon>
        <taxon>Bacillati</taxon>
        <taxon>Actinomycetota</taxon>
        <taxon>Actinomycetes</taxon>
        <taxon>Micrococcales</taxon>
        <taxon>Ornithinimicrobiaceae</taxon>
        <taxon>Ornithinimicrobium</taxon>
    </lineage>
</organism>
<sequence>MSPNLRAVVGGLVGGLVTAVVCAFATTRVLPAQESLYTPTNLAATAAVALGGGVVGVVLGWLVDRRRADVLGRIAAVVTVLGAFAGTIWWVREVGADGGDGLFLVGAVLLLGVSVLGLALASGFTAALLPGSRPAPADGHGARP</sequence>
<protein>
    <submittedName>
        <fullName evidence="2">Uncharacterized protein</fullName>
    </submittedName>
</protein>
<keyword evidence="3" id="KW-1185">Reference proteome</keyword>
<feature type="transmembrane region" description="Helical" evidence="1">
    <location>
        <begin position="103"/>
        <end position="129"/>
    </location>
</feature>
<reference evidence="3" key="1">
    <citation type="submission" date="2017-08" db="EMBL/GenBank/DDBJ databases">
        <authorList>
            <person name="Varghese N."/>
            <person name="Submissions S."/>
        </authorList>
    </citation>
    <scope>NUCLEOTIDE SEQUENCE [LARGE SCALE GENOMIC DNA]</scope>
    <source>
        <strain evidence="3">USBA17B2</strain>
    </source>
</reference>
<accession>A0A285VL76</accession>
<evidence type="ECO:0000256" key="1">
    <source>
        <dbReference type="SAM" id="Phobius"/>
    </source>
</evidence>
<evidence type="ECO:0000313" key="2">
    <source>
        <dbReference type="EMBL" id="SOC53966.1"/>
    </source>
</evidence>
<keyword evidence="1" id="KW-0812">Transmembrane</keyword>
<evidence type="ECO:0000313" key="3">
    <source>
        <dbReference type="Proteomes" id="UP000219688"/>
    </source>
</evidence>
<dbReference type="Proteomes" id="UP000219688">
    <property type="component" value="Unassembled WGS sequence"/>
</dbReference>
<name>A0A285VL76_9MICO</name>
<dbReference type="EMBL" id="OBQK01000002">
    <property type="protein sequence ID" value="SOC53966.1"/>
    <property type="molecule type" value="Genomic_DNA"/>
</dbReference>
<gene>
    <name evidence="2" type="ORF">SAMN05421879_102289</name>
</gene>
<proteinExistence type="predicted"/>
<dbReference type="RefSeq" id="WP_097187316.1">
    <property type="nucleotide sequence ID" value="NZ_OBQK01000002.1"/>
</dbReference>
<dbReference type="AlphaFoldDB" id="A0A285VL76"/>
<feature type="transmembrane region" description="Helical" evidence="1">
    <location>
        <begin position="7"/>
        <end position="30"/>
    </location>
</feature>
<feature type="transmembrane region" description="Helical" evidence="1">
    <location>
        <begin position="70"/>
        <end position="91"/>
    </location>
</feature>
<feature type="transmembrane region" description="Helical" evidence="1">
    <location>
        <begin position="42"/>
        <end position="63"/>
    </location>
</feature>
<keyword evidence="1" id="KW-1133">Transmembrane helix</keyword>
<keyword evidence="1" id="KW-0472">Membrane</keyword>